<dbReference type="RefSeq" id="WP_117489858.1">
    <property type="nucleotide sequence ID" value="NZ_QVIG01000001.1"/>
</dbReference>
<keyword evidence="3" id="KW-1185">Reference proteome</keyword>
<comment type="caution">
    <text evidence="2">The sequence shown here is derived from an EMBL/GenBank/DDBJ whole genome shotgun (WGS) entry which is preliminary data.</text>
</comment>
<dbReference type="AlphaFoldDB" id="A0A373A259"/>
<protein>
    <recommendedName>
        <fullName evidence="4">HAF repeat-containing protein</fullName>
    </recommendedName>
</protein>
<reference evidence="2 3" key="1">
    <citation type="submission" date="2018-08" db="EMBL/GenBank/DDBJ databases">
        <title>Diversity &amp; Physiological Properties of Lignin-Decomposing Actinobacteria from Soil.</title>
        <authorList>
            <person name="Roh S.G."/>
            <person name="Kim S.B."/>
        </authorList>
    </citation>
    <scope>NUCLEOTIDE SEQUENCE [LARGE SCALE GENOMIC DNA]</scope>
    <source>
        <strain evidence="2 3">MMS17-GH009</strain>
    </source>
</reference>
<sequence>MTGSRTPRTAALAAAATAAALLLGPIPAAAAAPAHYLASPRFLPTPPDTAYSTVWGLSRDGAVVGEYFAKTPGQSGPRAIRWSPDHLGYTVLAPLPGDLSSRPAGHNDTGTVVGLSFVSLSDNHPVRWAPDGTPTALELPAGVRGGGAGAVNDAGVVVGGSYDEVYQPKPLKWRADGTRVDLPLLPGDTMGSTASVTNAGFVAGSSVRRLADGGYQETPVLWSPADAVTALPLPPGVDGARVDRMTDDGVVLGHGRRAGGTEFDRVLVWTADGTVRDAGYGRTRAVNSAGTVVGATFDAAHSTFAARWNPDGSQTLLGGPAGRQSEAMAVNNAGTAVGSAQGPDWTRSTALLWQPDGTTVTLPPSPLGPYAEARYINDAGLVAGHAVELNAAGQPVASHPVVWKP</sequence>
<gene>
    <name evidence="2" type="ORF">DR950_31800</name>
</gene>
<name>A0A373A259_9ACTN</name>
<evidence type="ECO:0000313" key="2">
    <source>
        <dbReference type="EMBL" id="RGD61720.1"/>
    </source>
</evidence>
<accession>A0A373A259</accession>
<dbReference type="Proteomes" id="UP000263377">
    <property type="component" value="Unassembled WGS sequence"/>
</dbReference>
<organism evidence="2 3">
    <name type="scientific">Kitasatospora xanthocidica</name>
    <dbReference type="NCBI Taxonomy" id="83382"/>
    <lineage>
        <taxon>Bacteria</taxon>
        <taxon>Bacillati</taxon>
        <taxon>Actinomycetota</taxon>
        <taxon>Actinomycetes</taxon>
        <taxon>Kitasatosporales</taxon>
        <taxon>Streptomycetaceae</taxon>
        <taxon>Kitasatospora</taxon>
    </lineage>
</organism>
<keyword evidence="1" id="KW-0732">Signal</keyword>
<dbReference type="EMBL" id="QVIG01000001">
    <property type="protein sequence ID" value="RGD61720.1"/>
    <property type="molecule type" value="Genomic_DNA"/>
</dbReference>
<proteinExistence type="predicted"/>
<evidence type="ECO:0008006" key="4">
    <source>
        <dbReference type="Google" id="ProtNLM"/>
    </source>
</evidence>
<feature type="signal peptide" evidence="1">
    <location>
        <begin position="1"/>
        <end position="30"/>
    </location>
</feature>
<feature type="chain" id="PRO_5016706550" description="HAF repeat-containing protein" evidence="1">
    <location>
        <begin position="31"/>
        <end position="405"/>
    </location>
</feature>
<evidence type="ECO:0000313" key="3">
    <source>
        <dbReference type="Proteomes" id="UP000263377"/>
    </source>
</evidence>
<evidence type="ECO:0000256" key="1">
    <source>
        <dbReference type="SAM" id="SignalP"/>
    </source>
</evidence>